<keyword evidence="1" id="KW-0378">Hydrolase</keyword>
<proteinExistence type="predicted"/>
<evidence type="ECO:0000259" key="2">
    <source>
        <dbReference type="Pfam" id="PF01520"/>
    </source>
</evidence>
<organism evidence="3 4">
    <name type="scientific">Alkaliphilus flagellatus</name>
    <dbReference type="NCBI Taxonomy" id="2841507"/>
    <lineage>
        <taxon>Bacteria</taxon>
        <taxon>Bacillati</taxon>
        <taxon>Bacillota</taxon>
        <taxon>Clostridia</taxon>
        <taxon>Peptostreptococcales</taxon>
        <taxon>Natronincolaceae</taxon>
        <taxon>Alkaliphilus</taxon>
    </lineage>
</organism>
<protein>
    <submittedName>
        <fullName evidence="3">N-acetylmuramoyl-L-alanine amidase</fullName>
    </submittedName>
</protein>
<sequence>MKLIIVIDPGHGGSDLGAVGPTGLYESHVAWKIACMVADILMRYGIKIIFTRVGDVRVSLDKRIEIANSSKADYFVSIHINSANNPKTTKSKKIRLGESLS</sequence>
<dbReference type="InterPro" id="IPR002508">
    <property type="entry name" value="MurNAc-LAA_cat"/>
</dbReference>
<name>A0ABS6G7L1_9FIRM</name>
<reference evidence="3 4" key="1">
    <citation type="submission" date="2021-06" db="EMBL/GenBank/DDBJ databases">
        <authorList>
            <person name="Sun Q."/>
            <person name="Li D."/>
        </authorList>
    </citation>
    <scope>NUCLEOTIDE SEQUENCE [LARGE SCALE GENOMIC DNA]</scope>
    <source>
        <strain evidence="3 4">MSJ-5</strain>
    </source>
</reference>
<dbReference type="InterPro" id="IPR050695">
    <property type="entry name" value="N-acetylmuramoyl_amidase_3"/>
</dbReference>
<feature type="domain" description="MurNAc-LAA" evidence="2">
    <location>
        <begin position="5"/>
        <end position="87"/>
    </location>
</feature>
<evidence type="ECO:0000256" key="1">
    <source>
        <dbReference type="ARBA" id="ARBA00022801"/>
    </source>
</evidence>
<dbReference type="PANTHER" id="PTHR30404">
    <property type="entry name" value="N-ACETYLMURAMOYL-L-ALANINE AMIDASE"/>
    <property type="match status" value="1"/>
</dbReference>
<dbReference type="EMBL" id="JAHLQK010000005">
    <property type="protein sequence ID" value="MBU5677608.1"/>
    <property type="molecule type" value="Genomic_DNA"/>
</dbReference>
<gene>
    <name evidence="3" type="ORF">KQI88_14385</name>
</gene>
<dbReference type="CDD" id="cd02696">
    <property type="entry name" value="MurNAc-LAA"/>
    <property type="match status" value="1"/>
</dbReference>
<dbReference type="Proteomes" id="UP000779508">
    <property type="component" value="Unassembled WGS sequence"/>
</dbReference>
<dbReference type="Pfam" id="PF01520">
    <property type="entry name" value="Amidase_3"/>
    <property type="match status" value="1"/>
</dbReference>
<dbReference type="RefSeq" id="WP_216418454.1">
    <property type="nucleotide sequence ID" value="NZ_JAHLQK010000005.1"/>
</dbReference>
<accession>A0ABS6G7L1</accession>
<comment type="caution">
    <text evidence="3">The sequence shown here is derived from an EMBL/GenBank/DDBJ whole genome shotgun (WGS) entry which is preliminary data.</text>
</comment>
<keyword evidence="4" id="KW-1185">Reference proteome</keyword>
<dbReference type="PANTHER" id="PTHR30404:SF0">
    <property type="entry name" value="N-ACETYLMURAMOYL-L-ALANINE AMIDASE AMIC"/>
    <property type="match status" value="1"/>
</dbReference>
<evidence type="ECO:0000313" key="4">
    <source>
        <dbReference type="Proteomes" id="UP000779508"/>
    </source>
</evidence>
<evidence type="ECO:0000313" key="3">
    <source>
        <dbReference type="EMBL" id="MBU5677608.1"/>
    </source>
</evidence>